<proteinExistence type="inferred from homology"/>
<evidence type="ECO:0000256" key="10">
    <source>
        <dbReference type="ARBA" id="ARBA00023049"/>
    </source>
</evidence>
<evidence type="ECO:0000256" key="7">
    <source>
        <dbReference type="ARBA" id="ARBA00022801"/>
    </source>
</evidence>
<protein>
    <submittedName>
        <fullName evidence="16">Peptidase family M50</fullName>
    </submittedName>
</protein>
<feature type="domain" description="DUF6576" evidence="15">
    <location>
        <begin position="288"/>
        <end position="324"/>
    </location>
</feature>
<dbReference type="OrthoDB" id="211880at2"/>
<evidence type="ECO:0000256" key="3">
    <source>
        <dbReference type="ARBA" id="ARBA00007931"/>
    </source>
</evidence>
<evidence type="ECO:0000256" key="11">
    <source>
        <dbReference type="ARBA" id="ARBA00023136"/>
    </source>
</evidence>
<keyword evidence="9 13" id="KW-1133">Transmembrane helix</keyword>
<dbReference type="Proteomes" id="UP000320496">
    <property type="component" value="Chromosome"/>
</dbReference>
<dbReference type="EMBL" id="CP036275">
    <property type="protein sequence ID" value="QDU40541.1"/>
    <property type="molecule type" value="Genomic_DNA"/>
</dbReference>
<dbReference type="GO" id="GO:0008237">
    <property type="term" value="F:metallopeptidase activity"/>
    <property type="evidence" value="ECO:0007669"/>
    <property type="project" value="UniProtKB-KW"/>
</dbReference>
<evidence type="ECO:0000256" key="12">
    <source>
        <dbReference type="SAM" id="MobiDB-lite"/>
    </source>
</evidence>
<feature type="transmembrane region" description="Helical" evidence="13">
    <location>
        <begin position="13"/>
        <end position="36"/>
    </location>
</feature>
<accession>A0A517ZDI7</accession>
<name>A0A517ZDI7_9PLAN</name>
<gene>
    <name evidence="16" type="ORF">Mal4_48990</name>
</gene>
<evidence type="ECO:0000256" key="4">
    <source>
        <dbReference type="ARBA" id="ARBA00022670"/>
    </source>
</evidence>
<dbReference type="KEGG" id="mri:Mal4_48990"/>
<dbReference type="GO" id="GO:0046872">
    <property type="term" value="F:metal ion binding"/>
    <property type="evidence" value="ECO:0007669"/>
    <property type="project" value="UniProtKB-KW"/>
</dbReference>
<keyword evidence="11 13" id="KW-0472">Membrane</keyword>
<dbReference type="Pfam" id="PF02163">
    <property type="entry name" value="Peptidase_M50"/>
    <property type="match status" value="1"/>
</dbReference>
<evidence type="ECO:0000256" key="8">
    <source>
        <dbReference type="ARBA" id="ARBA00022833"/>
    </source>
</evidence>
<evidence type="ECO:0000256" key="13">
    <source>
        <dbReference type="SAM" id="Phobius"/>
    </source>
</evidence>
<feature type="domain" description="Peptidase M50" evidence="14">
    <location>
        <begin position="49"/>
        <end position="200"/>
    </location>
</feature>
<dbReference type="GO" id="GO:0006508">
    <property type="term" value="P:proteolysis"/>
    <property type="evidence" value="ECO:0007669"/>
    <property type="project" value="UniProtKB-KW"/>
</dbReference>
<keyword evidence="10" id="KW-0482">Metalloprotease</keyword>
<evidence type="ECO:0000256" key="2">
    <source>
        <dbReference type="ARBA" id="ARBA00004141"/>
    </source>
</evidence>
<comment type="cofactor">
    <cofactor evidence="1">
        <name>Zn(2+)</name>
        <dbReference type="ChEBI" id="CHEBI:29105"/>
    </cofactor>
</comment>
<keyword evidence="7" id="KW-0378">Hydrolase</keyword>
<dbReference type="InterPro" id="IPR008915">
    <property type="entry name" value="Peptidase_M50"/>
</dbReference>
<reference evidence="16 17" key="1">
    <citation type="submission" date="2019-02" db="EMBL/GenBank/DDBJ databases">
        <title>Deep-cultivation of Planctomycetes and their phenomic and genomic characterization uncovers novel biology.</title>
        <authorList>
            <person name="Wiegand S."/>
            <person name="Jogler M."/>
            <person name="Boedeker C."/>
            <person name="Pinto D."/>
            <person name="Vollmers J."/>
            <person name="Rivas-Marin E."/>
            <person name="Kohn T."/>
            <person name="Peeters S.H."/>
            <person name="Heuer A."/>
            <person name="Rast P."/>
            <person name="Oberbeckmann S."/>
            <person name="Bunk B."/>
            <person name="Jeske O."/>
            <person name="Meyerdierks A."/>
            <person name="Storesund J.E."/>
            <person name="Kallscheuer N."/>
            <person name="Luecker S."/>
            <person name="Lage O.M."/>
            <person name="Pohl T."/>
            <person name="Merkel B.J."/>
            <person name="Hornburger P."/>
            <person name="Mueller R.-W."/>
            <person name="Bruemmer F."/>
            <person name="Labrenz M."/>
            <person name="Spormann A.M."/>
            <person name="Op den Camp H."/>
            <person name="Overmann J."/>
            <person name="Amann R."/>
            <person name="Jetten M.S.M."/>
            <person name="Mascher T."/>
            <person name="Medema M.H."/>
            <person name="Devos D.P."/>
            <person name="Kaster A.-K."/>
            <person name="Ovreas L."/>
            <person name="Rohde M."/>
            <person name="Galperin M.Y."/>
            <person name="Jogler C."/>
        </authorList>
    </citation>
    <scope>NUCLEOTIDE SEQUENCE [LARGE SCALE GENOMIC DNA]</scope>
    <source>
        <strain evidence="16 17">Mal4</strain>
    </source>
</reference>
<evidence type="ECO:0000256" key="9">
    <source>
        <dbReference type="ARBA" id="ARBA00022989"/>
    </source>
</evidence>
<keyword evidence="17" id="KW-1185">Reference proteome</keyword>
<comment type="subcellular location">
    <subcellularLocation>
        <location evidence="2">Membrane</location>
        <topology evidence="2">Multi-pass membrane protein</topology>
    </subcellularLocation>
</comment>
<dbReference type="GO" id="GO:0016020">
    <property type="term" value="C:membrane"/>
    <property type="evidence" value="ECO:0007669"/>
    <property type="project" value="UniProtKB-SubCell"/>
</dbReference>
<evidence type="ECO:0000259" key="15">
    <source>
        <dbReference type="Pfam" id="PF20216"/>
    </source>
</evidence>
<evidence type="ECO:0000256" key="1">
    <source>
        <dbReference type="ARBA" id="ARBA00001947"/>
    </source>
</evidence>
<dbReference type="PANTHER" id="PTHR39188:SF3">
    <property type="entry name" value="STAGE IV SPORULATION PROTEIN FB"/>
    <property type="match status" value="1"/>
</dbReference>
<dbReference type="RefSeq" id="WP_145371822.1">
    <property type="nucleotide sequence ID" value="NZ_CP036275.1"/>
</dbReference>
<keyword evidence="6" id="KW-0479">Metal-binding</keyword>
<sequence>MDRQSPLFLAFPIGYWFGVRIRISWLFPLLAVVFWFRFGFSLGSLLFGILIGSVLIHELFHVFGARMTGGSGDDILLWPLGGLATVRTAPNLRSELVTTGAGPFANLLLCLATLPVVHAAGLLGSAANLVTIPYAEMPNNVLQGTLVLVFSLNWKLMWLNLLPAYPLDGGRILQALVATRTDAESAWTLCHRIGIITGVVLAFGGLIFDEVWLVMLGFLIVTLGIQEFYMSQLVERFDDSFMGYDFSQGYTSLERSASDPQSRPPRKGLLQRWKQKRAEERRLRDERERAETVQKLDELLDKVHREGMDSLSPAEKRFLRQASERFRSQDGAQQ</sequence>
<dbReference type="AlphaFoldDB" id="A0A517ZDI7"/>
<dbReference type="InterPro" id="IPR046483">
    <property type="entry name" value="DUF6576"/>
</dbReference>
<organism evidence="16 17">
    <name type="scientific">Maioricimonas rarisocia</name>
    <dbReference type="NCBI Taxonomy" id="2528026"/>
    <lineage>
        <taxon>Bacteria</taxon>
        <taxon>Pseudomonadati</taxon>
        <taxon>Planctomycetota</taxon>
        <taxon>Planctomycetia</taxon>
        <taxon>Planctomycetales</taxon>
        <taxon>Planctomycetaceae</taxon>
        <taxon>Maioricimonas</taxon>
    </lineage>
</organism>
<evidence type="ECO:0000256" key="6">
    <source>
        <dbReference type="ARBA" id="ARBA00022723"/>
    </source>
</evidence>
<dbReference type="PANTHER" id="PTHR39188">
    <property type="entry name" value="MEMBRANE-ASSOCIATED ZINC METALLOPROTEASE M50B"/>
    <property type="match status" value="1"/>
</dbReference>
<feature type="region of interest" description="Disordered" evidence="12">
    <location>
        <begin position="253"/>
        <end position="275"/>
    </location>
</feature>
<keyword evidence="4" id="KW-0645">Protease</keyword>
<keyword evidence="5 13" id="KW-0812">Transmembrane</keyword>
<evidence type="ECO:0000259" key="14">
    <source>
        <dbReference type="Pfam" id="PF02163"/>
    </source>
</evidence>
<evidence type="ECO:0000256" key="5">
    <source>
        <dbReference type="ARBA" id="ARBA00022692"/>
    </source>
</evidence>
<keyword evidence="8" id="KW-0862">Zinc</keyword>
<dbReference type="Pfam" id="PF20216">
    <property type="entry name" value="DUF6576"/>
    <property type="match status" value="1"/>
</dbReference>
<evidence type="ECO:0000313" key="17">
    <source>
        <dbReference type="Proteomes" id="UP000320496"/>
    </source>
</evidence>
<feature type="transmembrane region" description="Helical" evidence="13">
    <location>
        <begin position="43"/>
        <end position="63"/>
    </location>
</feature>
<evidence type="ECO:0000313" key="16">
    <source>
        <dbReference type="EMBL" id="QDU40541.1"/>
    </source>
</evidence>
<comment type="similarity">
    <text evidence="3">Belongs to the peptidase M50B family.</text>
</comment>